<evidence type="ECO:0000256" key="2">
    <source>
        <dbReference type="PROSITE-ProRule" id="PRU00703"/>
    </source>
</evidence>
<comment type="caution">
    <text evidence="4">The sequence shown here is derived from an EMBL/GenBank/DDBJ whole genome shotgun (WGS) entry which is preliminary data.</text>
</comment>
<dbReference type="Proteomes" id="UP001589773">
    <property type="component" value="Unassembled WGS sequence"/>
</dbReference>
<evidence type="ECO:0000259" key="3">
    <source>
        <dbReference type="PROSITE" id="PS51371"/>
    </source>
</evidence>
<dbReference type="InterPro" id="IPR051257">
    <property type="entry name" value="Diverse_CBS-Domain"/>
</dbReference>
<feature type="domain" description="CBS" evidence="3">
    <location>
        <begin position="28"/>
        <end position="88"/>
    </location>
</feature>
<feature type="domain" description="CBS" evidence="3">
    <location>
        <begin position="97"/>
        <end position="154"/>
    </location>
</feature>
<dbReference type="Pfam" id="PF00571">
    <property type="entry name" value="CBS"/>
    <property type="match status" value="2"/>
</dbReference>
<accession>A0ABV6FB13</accession>
<dbReference type="Gene3D" id="3.10.580.10">
    <property type="entry name" value="CBS-domain"/>
    <property type="match status" value="1"/>
</dbReference>
<evidence type="ECO:0000313" key="4">
    <source>
        <dbReference type="EMBL" id="MFC0250726.1"/>
    </source>
</evidence>
<dbReference type="CDD" id="cd17775">
    <property type="entry name" value="CBS_pair_bact_arch"/>
    <property type="match status" value="1"/>
</dbReference>
<dbReference type="RefSeq" id="WP_379677490.1">
    <property type="nucleotide sequence ID" value="NZ_JBHLWP010000003.1"/>
</dbReference>
<dbReference type="InterPro" id="IPR046342">
    <property type="entry name" value="CBS_dom_sf"/>
</dbReference>
<dbReference type="SMART" id="SM00116">
    <property type="entry name" value="CBS"/>
    <property type="match status" value="2"/>
</dbReference>
<dbReference type="SUPFAM" id="SSF54631">
    <property type="entry name" value="CBS-domain pair"/>
    <property type="match status" value="1"/>
</dbReference>
<organism evidence="4 5">
    <name type="scientific">Massilia consociata</name>
    <dbReference type="NCBI Taxonomy" id="760117"/>
    <lineage>
        <taxon>Bacteria</taxon>
        <taxon>Pseudomonadati</taxon>
        <taxon>Pseudomonadota</taxon>
        <taxon>Betaproteobacteria</taxon>
        <taxon>Burkholderiales</taxon>
        <taxon>Oxalobacteraceae</taxon>
        <taxon>Telluria group</taxon>
        <taxon>Massilia</taxon>
    </lineage>
</organism>
<name>A0ABV6FB13_9BURK</name>
<dbReference type="InterPro" id="IPR000644">
    <property type="entry name" value="CBS_dom"/>
</dbReference>
<keyword evidence="1 2" id="KW-0129">CBS domain</keyword>
<evidence type="ECO:0000256" key="1">
    <source>
        <dbReference type="ARBA" id="ARBA00023122"/>
    </source>
</evidence>
<reference evidence="4 5" key="1">
    <citation type="submission" date="2024-09" db="EMBL/GenBank/DDBJ databases">
        <authorList>
            <person name="Sun Q."/>
            <person name="Mori K."/>
        </authorList>
    </citation>
    <scope>NUCLEOTIDE SEQUENCE [LARGE SCALE GENOMIC DNA]</scope>
    <source>
        <strain evidence="4 5">CCM 7792</strain>
    </source>
</reference>
<evidence type="ECO:0000313" key="5">
    <source>
        <dbReference type="Proteomes" id="UP001589773"/>
    </source>
</evidence>
<keyword evidence="5" id="KW-1185">Reference proteome</keyword>
<dbReference type="PROSITE" id="PS51371">
    <property type="entry name" value="CBS"/>
    <property type="match status" value="2"/>
</dbReference>
<dbReference type="EMBL" id="JBHLWP010000003">
    <property type="protein sequence ID" value="MFC0250726.1"/>
    <property type="molecule type" value="Genomic_DNA"/>
</dbReference>
<proteinExistence type="predicted"/>
<dbReference type="PANTHER" id="PTHR43080">
    <property type="entry name" value="CBS DOMAIN-CONTAINING PROTEIN CBSX3, MITOCHONDRIAL"/>
    <property type="match status" value="1"/>
</dbReference>
<protein>
    <submittedName>
        <fullName evidence="4">CBS domain-containing protein</fullName>
    </submittedName>
</protein>
<dbReference type="PANTHER" id="PTHR43080:SF2">
    <property type="entry name" value="CBS DOMAIN-CONTAINING PROTEIN"/>
    <property type="match status" value="1"/>
</dbReference>
<gene>
    <name evidence="4" type="ORF">ACFFJK_02390</name>
</gene>
<sequence length="170" mass="18564">MDLASASQGRTLAPAHEGETTMHIGQICTNEATCCTRDETVQGAALLMRRQHVGDVIVVDRFDGASVPVGIVTDRDIVISVIAPGLDPVSLQVGDIMSEDLLTARDTDDVYETIERMRLRGIRRVPVVDARGSLAGIVSADDLLEFLAEEMGELSRISPWQQAHERRARQ</sequence>